<feature type="compositionally biased region" description="Basic residues" evidence="1">
    <location>
        <begin position="52"/>
        <end position="66"/>
    </location>
</feature>
<dbReference type="Proteomes" id="UP000561077">
    <property type="component" value="Unassembled WGS sequence"/>
</dbReference>
<name>A0A7W4IKD0_9PROT</name>
<comment type="caution">
    <text evidence="2">The sequence shown here is derived from an EMBL/GenBank/DDBJ whole genome shotgun (WGS) entry which is preliminary data.</text>
</comment>
<evidence type="ECO:0000313" key="3">
    <source>
        <dbReference type="EMBL" id="MBB2193601.1"/>
    </source>
</evidence>
<gene>
    <name evidence="3" type="ORF">HLH25_08095</name>
    <name evidence="2" type="ORF">HLH26_07195</name>
</gene>
<dbReference type="EMBL" id="JABEQO010000007">
    <property type="protein sequence ID" value="MBB2164329.1"/>
    <property type="molecule type" value="Genomic_DNA"/>
</dbReference>
<evidence type="ECO:0000313" key="2">
    <source>
        <dbReference type="EMBL" id="MBB2164329.1"/>
    </source>
</evidence>
<evidence type="ECO:0000256" key="1">
    <source>
        <dbReference type="SAM" id="MobiDB-lite"/>
    </source>
</evidence>
<protein>
    <submittedName>
        <fullName evidence="2">Terminase</fullName>
    </submittedName>
</protein>
<evidence type="ECO:0000313" key="4">
    <source>
        <dbReference type="Proteomes" id="UP000540490"/>
    </source>
</evidence>
<dbReference type="EMBL" id="JABEQN010000007">
    <property type="protein sequence ID" value="MBB2193601.1"/>
    <property type="molecule type" value="Genomic_DNA"/>
</dbReference>
<sequence>MTTKRAVDWPAIEADFRAGALSNRQIAEKHGLSESAIRKRATAEGWVRSKVPKVRTRRESAHHKVAHSPAPARRALAPPVEATGNHADLGRDIALRMLSELDAATAHADELEKMIEVETTDDSNGRRREAMMKAVSLSARATTLKTIAQALGAMKETEAEKGKKELRKDAAKAAATGGGRFAMGAPPKLVVNNNRGK</sequence>
<feature type="region of interest" description="Disordered" evidence="1">
    <location>
        <begin position="156"/>
        <end position="197"/>
    </location>
</feature>
<dbReference type="RefSeq" id="WP_182973560.1">
    <property type="nucleotide sequence ID" value="NZ_JABEQN010000007.1"/>
</dbReference>
<reference evidence="4 5" key="1">
    <citation type="submission" date="2020-04" db="EMBL/GenBank/DDBJ databases">
        <title>Description of novel Gluconacetobacter.</title>
        <authorList>
            <person name="Sombolestani A."/>
        </authorList>
    </citation>
    <scope>NUCLEOTIDE SEQUENCE [LARGE SCALE GENOMIC DNA]</scope>
    <source>
        <strain evidence="3 4">LMG 1728</strain>
        <strain evidence="2 5">LMG 1731</strain>
    </source>
</reference>
<dbReference type="Proteomes" id="UP000540490">
    <property type="component" value="Unassembled WGS sequence"/>
</dbReference>
<feature type="compositionally biased region" description="Basic and acidic residues" evidence="1">
    <location>
        <begin position="156"/>
        <end position="171"/>
    </location>
</feature>
<feature type="region of interest" description="Disordered" evidence="1">
    <location>
        <begin position="52"/>
        <end position="72"/>
    </location>
</feature>
<dbReference type="AlphaFoldDB" id="A0A7W4IKD0"/>
<proteinExistence type="predicted"/>
<evidence type="ECO:0000313" key="5">
    <source>
        <dbReference type="Proteomes" id="UP000561077"/>
    </source>
</evidence>
<accession>A0A7W4IKD0</accession>
<keyword evidence="4" id="KW-1185">Reference proteome</keyword>
<organism evidence="2 5">
    <name type="scientific">Gluconacetobacter dulcium</name>
    <dbReference type="NCBI Taxonomy" id="2729096"/>
    <lineage>
        <taxon>Bacteria</taxon>
        <taxon>Pseudomonadati</taxon>
        <taxon>Pseudomonadota</taxon>
        <taxon>Alphaproteobacteria</taxon>
        <taxon>Acetobacterales</taxon>
        <taxon>Acetobacteraceae</taxon>
        <taxon>Gluconacetobacter</taxon>
    </lineage>
</organism>